<dbReference type="InterPro" id="IPR058625">
    <property type="entry name" value="MdtA-like_BSH"/>
</dbReference>
<dbReference type="AlphaFoldDB" id="A0A1I3ECV4"/>
<feature type="domain" description="p-hydroxybenzoic acid efflux pump subunit AaeA-like beta-barrel" evidence="5">
    <location>
        <begin position="300"/>
        <end position="392"/>
    </location>
</feature>
<dbReference type="EMBL" id="FOQH01000003">
    <property type="protein sequence ID" value="SFH96807.1"/>
    <property type="molecule type" value="Genomic_DNA"/>
</dbReference>
<keyword evidence="3" id="KW-0472">Membrane</keyword>
<proteinExistence type="predicted"/>
<dbReference type="Gene3D" id="2.40.50.100">
    <property type="match status" value="1"/>
</dbReference>
<evidence type="ECO:0000259" key="5">
    <source>
        <dbReference type="Pfam" id="PF25963"/>
    </source>
</evidence>
<dbReference type="Gene3D" id="2.40.30.170">
    <property type="match status" value="1"/>
</dbReference>
<feature type="region of interest" description="Disordered" evidence="2">
    <location>
        <begin position="1"/>
        <end position="52"/>
    </location>
</feature>
<evidence type="ECO:0000313" key="7">
    <source>
        <dbReference type="Proteomes" id="UP000199377"/>
    </source>
</evidence>
<dbReference type="InterPro" id="IPR058634">
    <property type="entry name" value="AaeA-lik-b-barrel"/>
</dbReference>
<keyword evidence="3" id="KW-0812">Transmembrane</keyword>
<keyword evidence="3" id="KW-1133">Transmembrane helix</keyword>
<feature type="transmembrane region" description="Helical" evidence="3">
    <location>
        <begin position="60"/>
        <end position="81"/>
    </location>
</feature>
<evidence type="ECO:0000256" key="2">
    <source>
        <dbReference type="SAM" id="MobiDB-lite"/>
    </source>
</evidence>
<evidence type="ECO:0000256" key="1">
    <source>
        <dbReference type="SAM" id="Coils"/>
    </source>
</evidence>
<gene>
    <name evidence="6" type="ORF">SAMN05216258_103304</name>
</gene>
<dbReference type="SUPFAM" id="SSF111369">
    <property type="entry name" value="HlyD-like secretion proteins"/>
    <property type="match status" value="2"/>
</dbReference>
<dbReference type="Proteomes" id="UP000199377">
    <property type="component" value="Unassembled WGS sequence"/>
</dbReference>
<feature type="domain" description="Multidrug resistance protein MdtA-like barrel-sandwich hybrid" evidence="4">
    <location>
        <begin position="102"/>
        <end position="295"/>
    </location>
</feature>
<dbReference type="Gene3D" id="1.10.287.470">
    <property type="entry name" value="Helix hairpin bin"/>
    <property type="match status" value="2"/>
</dbReference>
<dbReference type="PANTHER" id="PTHR30386:SF24">
    <property type="entry name" value="MULTIDRUG RESISTANCE EFFLUX PUMP"/>
    <property type="match status" value="1"/>
</dbReference>
<accession>A0A1I3ECV4</accession>
<dbReference type="InterPro" id="IPR050739">
    <property type="entry name" value="MFP"/>
</dbReference>
<protein>
    <submittedName>
        <fullName evidence="6">Membrane fusion protein, multidrug efflux system</fullName>
    </submittedName>
</protein>
<dbReference type="RefSeq" id="WP_092859085.1">
    <property type="nucleotide sequence ID" value="NZ_FOQH01000003.1"/>
</dbReference>
<dbReference type="Pfam" id="PF25917">
    <property type="entry name" value="BSH_RND"/>
    <property type="match status" value="1"/>
</dbReference>
<dbReference type="STRING" id="1114924.SAMN05216258_103304"/>
<feature type="compositionally biased region" description="Low complexity" evidence="2">
    <location>
        <begin position="25"/>
        <end position="50"/>
    </location>
</feature>
<reference evidence="6 7" key="1">
    <citation type="submission" date="2016-10" db="EMBL/GenBank/DDBJ databases">
        <authorList>
            <person name="de Groot N.N."/>
        </authorList>
    </citation>
    <scope>NUCLEOTIDE SEQUENCE [LARGE SCALE GENOMIC DNA]</scope>
    <source>
        <strain evidence="6 7">CGMCC 1.11030</strain>
    </source>
</reference>
<keyword evidence="7" id="KW-1185">Reference proteome</keyword>
<keyword evidence="1" id="KW-0175">Coiled coil</keyword>
<dbReference type="GO" id="GO:0055085">
    <property type="term" value="P:transmembrane transport"/>
    <property type="evidence" value="ECO:0007669"/>
    <property type="project" value="InterPro"/>
</dbReference>
<evidence type="ECO:0000313" key="6">
    <source>
        <dbReference type="EMBL" id="SFH96807.1"/>
    </source>
</evidence>
<dbReference type="OrthoDB" id="9811754at2"/>
<feature type="compositionally biased region" description="Low complexity" evidence="2">
    <location>
        <begin position="396"/>
        <end position="411"/>
    </location>
</feature>
<evidence type="ECO:0000256" key="3">
    <source>
        <dbReference type="SAM" id="Phobius"/>
    </source>
</evidence>
<dbReference type="Pfam" id="PF25963">
    <property type="entry name" value="Beta-barrel_AAEA"/>
    <property type="match status" value="1"/>
</dbReference>
<evidence type="ECO:0000259" key="4">
    <source>
        <dbReference type="Pfam" id="PF25917"/>
    </source>
</evidence>
<dbReference type="PANTHER" id="PTHR30386">
    <property type="entry name" value="MEMBRANE FUSION SUBUNIT OF EMRAB-TOLC MULTIDRUG EFFLUX PUMP"/>
    <property type="match status" value="1"/>
</dbReference>
<sequence>MSKHDPRTAAAVPVAPSQRRDAPEGDPAAAPDAHSAAPAAGAGAAAGAPARPKRSGRRKAVLAVLGLAALGAGGWEGWRYWTVGRFLVETDDAYVQSDITLISSRVQGYVAALPVEENRHVRAGEVLVQLDDGDYRLALQVAQSRVATADRTLARIDAQIEAAGAAVDQALAGRQAAEATLKNAAISLERARDLVSRKVAAQAQLDAATEAHDTATANLASARAAVESARAQVDVLAAQKAEAAGSRHELELAVAQAQRDLDLTTLRAPVDGTLANLAVEAGDLVSPGARLAALVPDAGYYIEANFKETQLPGLAAGERVEIAFDALPDRSFEGRVTSTAPATGSVFSLLPAENATGNFTKVVQRVPVRIAIPAEAQATGALRAGLSAIVAVDTRTAPEPGPAAGPRAAPASDKLASAD</sequence>
<organism evidence="6 7">
    <name type="scientific">Albimonas pacifica</name>
    <dbReference type="NCBI Taxonomy" id="1114924"/>
    <lineage>
        <taxon>Bacteria</taxon>
        <taxon>Pseudomonadati</taxon>
        <taxon>Pseudomonadota</taxon>
        <taxon>Alphaproteobacteria</taxon>
        <taxon>Rhodobacterales</taxon>
        <taxon>Paracoccaceae</taxon>
        <taxon>Albimonas</taxon>
    </lineage>
</organism>
<feature type="coiled-coil region" evidence="1">
    <location>
        <begin position="174"/>
        <end position="239"/>
    </location>
</feature>
<name>A0A1I3ECV4_9RHOB</name>
<feature type="region of interest" description="Disordered" evidence="2">
    <location>
        <begin position="396"/>
        <end position="419"/>
    </location>
</feature>